<evidence type="ECO:0000256" key="4">
    <source>
        <dbReference type="ARBA" id="ARBA00016377"/>
    </source>
</evidence>
<protein>
    <recommendedName>
        <fullName evidence="4">GDP-mannose pyrophosphatase</fullName>
    </recommendedName>
    <alternativeName>
        <fullName evidence="6">GDP-mannose hydrolase</fullName>
    </alternativeName>
    <alternativeName>
        <fullName evidence="7">GDPMK</fullName>
    </alternativeName>
</protein>
<dbReference type="Pfam" id="PF00293">
    <property type="entry name" value="NUDIX"/>
    <property type="match status" value="1"/>
</dbReference>
<evidence type="ECO:0000256" key="1">
    <source>
        <dbReference type="ARBA" id="ARBA00000847"/>
    </source>
</evidence>
<evidence type="ECO:0000256" key="2">
    <source>
        <dbReference type="ARBA" id="ARBA00001946"/>
    </source>
</evidence>
<organism evidence="9 10">
    <name type="scientific">Coprobacter tertius</name>
    <dbReference type="NCBI Taxonomy" id="2944915"/>
    <lineage>
        <taxon>Bacteria</taxon>
        <taxon>Pseudomonadati</taxon>
        <taxon>Bacteroidota</taxon>
        <taxon>Bacteroidia</taxon>
        <taxon>Bacteroidales</taxon>
        <taxon>Barnesiellaceae</taxon>
        <taxon>Coprobacter</taxon>
    </lineage>
</organism>
<accession>A0ABT1MDG4</accession>
<reference evidence="9 10" key="1">
    <citation type="submission" date="2022-07" db="EMBL/GenBank/DDBJ databases">
        <title>Fecal culturing of patients with breast cancer.</title>
        <authorList>
            <person name="Teng N.M.Y."/>
            <person name="Kiu R."/>
            <person name="Evans R."/>
            <person name="Baker D.J."/>
            <person name="Zenner C."/>
            <person name="Robinson S.D."/>
            <person name="Hall L.J."/>
        </authorList>
    </citation>
    <scope>NUCLEOTIDE SEQUENCE [LARGE SCALE GENOMIC DNA]</scope>
    <source>
        <strain evidence="9 10">LH1063</strain>
    </source>
</reference>
<comment type="similarity">
    <text evidence="3">Belongs to the Nudix hydrolase family. NudK subfamily.</text>
</comment>
<evidence type="ECO:0000256" key="6">
    <source>
        <dbReference type="ARBA" id="ARBA00032162"/>
    </source>
</evidence>
<comment type="catalytic activity">
    <reaction evidence="1">
        <text>GDP-alpha-D-mannose + H2O = alpha-D-mannose 1-phosphate + GMP + 2 H(+)</text>
        <dbReference type="Rhea" id="RHEA:27978"/>
        <dbReference type="ChEBI" id="CHEBI:15377"/>
        <dbReference type="ChEBI" id="CHEBI:15378"/>
        <dbReference type="ChEBI" id="CHEBI:57527"/>
        <dbReference type="ChEBI" id="CHEBI:58115"/>
        <dbReference type="ChEBI" id="CHEBI:58409"/>
    </reaction>
</comment>
<evidence type="ECO:0000256" key="3">
    <source>
        <dbReference type="ARBA" id="ARBA00007275"/>
    </source>
</evidence>
<keyword evidence="5 9" id="KW-0378">Hydrolase</keyword>
<evidence type="ECO:0000313" key="9">
    <source>
        <dbReference type="EMBL" id="MCP9610678.1"/>
    </source>
</evidence>
<proteinExistence type="inferred from homology"/>
<gene>
    <name evidence="9" type="ORF">NMU02_01035</name>
</gene>
<evidence type="ECO:0000313" key="10">
    <source>
        <dbReference type="Proteomes" id="UP001205603"/>
    </source>
</evidence>
<evidence type="ECO:0000256" key="7">
    <source>
        <dbReference type="ARBA" id="ARBA00032272"/>
    </source>
</evidence>
<dbReference type="CDD" id="cd03424">
    <property type="entry name" value="NUDIX_ADPRase_Nudt5_UGPPase_Nudt14"/>
    <property type="match status" value="1"/>
</dbReference>
<dbReference type="RefSeq" id="WP_255025216.1">
    <property type="nucleotide sequence ID" value="NZ_JANDHW010000001.1"/>
</dbReference>
<dbReference type="PROSITE" id="PS51462">
    <property type="entry name" value="NUDIX"/>
    <property type="match status" value="1"/>
</dbReference>
<feature type="domain" description="Nudix hydrolase" evidence="8">
    <location>
        <begin position="45"/>
        <end position="175"/>
    </location>
</feature>
<keyword evidence="10" id="KW-1185">Reference proteome</keyword>
<evidence type="ECO:0000256" key="5">
    <source>
        <dbReference type="ARBA" id="ARBA00022801"/>
    </source>
</evidence>
<dbReference type="InterPro" id="IPR015797">
    <property type="entry name" value="NUDIX_hydrolase-like_dom_sf"/>
</dbReference>
<name>A0ABT1MDG4_9BACT</name>
<evidence type="ECO:0000259" key="8">
    <source>
        <dbReference type="PROSITE" id="PS51462"/>
    </source>
</evidence>
<dbReference type="GO" id="GO:0016787">
    <property type="term" value="F:hydrolase activity"/>
    <property type="evidence" value="ECO:0007669"/>
    <property type="project" value="UniProtKB-KW"/>
</dbReference>
<dbReference type="EMBL" id="JANDHW010000001">
    <property type="protein sequence ID" value="MCP9610678.1"/>
    <property type="molecule type" value="Genomic_DNA"/>
</dbReference>
<dbReference type="PANTHER" id="PTHR11839">
    <property type="entry name" value="UDP/ADP-SUGAR PYROPHOSPHATASE"/>
    <property type="match status" value="1"/>
</dbReference>
<sequence length="191" mass="21956">MKDHTDKKWKVLSSDYLSKEPWFTARREKVQLPNGNIIPSYYILEYPDWINVIAITREGKFIIEKQYRHASGITTYELCAGVCEKEDASPLASAKRELLEETGYGNGAWQELVVTSANPSTHTNKVYCYLATDVEKISEPHLENTEDIDVYLLSPEEVLSILESGEIIQATQALPLWKYFYEKEKNKLSRS</sequence>
<dbReference type="Gene3D" id="3.90.79.10">
    <property type="entry name" value="Nucleoside Triphosphate Pyrophosphohydrolase"/>
    <property type="match status" value="1"/>
</dbReference>
<dbReference type="InterPro" id="IPR000086">
    <property type="entry name" value="NUDIX_hydrolase_dom"/>
</dbReference>
<comment type="cofactor">
    <cofactor evidence="2">
        <name>Mg(2+)</name>
        <dbReference type="ChEBI" id="CHEBI:18420"/>
    </cofactor>
</comment>
<dbReference type="SUPFAM" id="SSF55811">
    <property type="entry name" value="Nudix"/>
    <property type="match status" value="1"/>
</dbReference>
<dbReference type="Proteomes" id="UP001205603">
    <property type="component" value="Unassembled WGS sequence"/>
</dbReference>
<dbReference type="PANTHER" id="PTHR11839:SF18">
    <property type="entry name" value="NUDIX HYDROLASE DOMAIN-CONTAINING PROTEIN"/>
    <property type="match status" value="1"/>
</dbReference>
<comment type="caution">
    <text evidence="9">The sequence shown here is derived from an EMBL/GenBank/DDBJ whole genome shotgun (WGS) entry which is preliminary data.</text>
</comment>